<dbReference type="Proteomes" id="UP000332933">
    <property type="component" value="Unassembled WGS sequence"/>
</dbReference>
<reference evidence="3 4" key="1">
    <citation type="submission" date="2019-03" db="EMBL/GenBank/DDBJ databases">
        <authorList>
            <person name="Gaulin E."/>
            <person name="Dumas B."/>
        </authorList>
    </citation>
    <scope>NUCLEOTIDE SEQUENCE [LARGE SCALE GENOMIC DNA]</scope>
    <source>
        <strain evidence="3">CBS 568.67</strain>
    </source>
</reference>
<sequence>MKLPLPPDYFNCPPLSHSKSTVLALQAHALAMAWAWSASTVAKSRQTNPNIKLYVGVAEVAGTIDESVELFRFDTTERAKAYVARIGKGLLDSANLYTLAEPSVDRPHDSVAINWTALQSPASLSGWVVALKSIDVACCPDMQQSHGLIRMHQLGSGHVFLESDRKGYLRIVYNVHSVFNIILDLATFWHENRLAKGTFLLGDELVPKDWRHACQLCHKMFGIQDPLLQMRRRVLLGGRPRVHPIGLIKDKDGVHTVRCHHAIMSPLQHLGTLKASDPSRRGRHHRVPPGWPNRQSPPHQMTQGKAGFD</sequence>
<dbReference type="AlphaFoldDB" id="A0A485K6H9"/>
<gene>
    <name evidence="3" type="primary">Aste57867_914</name>
    <name evidence="2" type="ORF">As57867_000913</name>
    <name evidence="3" type="ORF">ASTE57867_914</name>
</gene>
<protein>
    <submittedName>
        <fullName evidence="3">Aste57867_914 protein</fullName>
    </submittedName>
</protein>
<dbReference type="OrthoDB" id="71074at2759"/>
<evidence type="ECO:0000313" key="2">
    <source>
        <dbReference type="EMBL" id="KAF0719620.1"/>
    </source>
</evidence>
<feature type="region of interest" description="Disordered" evidence="1">
    <location>
        <begin position="270"/>
        <end position="309"/>
    </location>
</feature>
<evidence type="ECO:0000313" key="3">
    <source>
        <dbReference type="EMBL" id="VFT78138.1"/>
    </source>
</evidence>
<name>A0A485K6H9_9STRA</name>
<proteinExistence type="predicted"/>
<dbReference type="EMBL" id="VJMH01000058">
    <property type="protein sequence ID" value="KAF0719620.1"/>
    <property type="molecule type" value="Genomic_DNA"/>
</dbReference>
<reference evidence="2" key="2">
    <citation type="submission" date="2019-06" db="EMBL/GenBank/DDBJ databases">
        <title>Genomics analysis of Aphanomyces spp. identifies a new class of oomycete effector associated with host adaptation.</title>
        <authorList>
            <person name="Gaulin E."/>
        </authorList>
    </citation>
    <scope>NUCLEOTIDE SEQUENCE</scope>
    <source>
        <strain evidence="2">CBS 578.67</strain>
    </source>
</reference>
<keyword evidence="4" id="KW-1185">Reference proteome</keyword>
<evidence type="ECO:0000313" key="4">
    <source>
        <dbReference type="Proteomes" id="UP000332933"/>
    </source>
</evidence>
<evidence type="ECO:0000256" key="1">
    <source>
        <dbReference type="SAM" id="MobiDB-lite"/>
    </source>
</evidence>
<accession>A0A485K6H9</accession>
<feature type="compositionally biased region" description="Polar residues" evidence="1">
    <location>
        <begin position="293"/>
        <end position="303"/>
    </location>
</feature>
<dbReference type="EMBL" id="CAADRA010000058">
    <property type="protein sequence ID" value="VFT78138.1"/>
    <property type="molecule type" value="Genomic_DNA"/>
</dbReference>
<organism evidence="3 4">
    <name type="scientific">Aphanomyces stellatus</name>
    <dbReference type="NCBI Taxonomy" id="120398"/>
    <lineage>
        <taxon>Eukaryota</taxon>
        <taxon>Sar</taxon>
        <taxon>Stramenopiles</taxon>
        <taxon>Oomycota</taxon>
        <taxon>Saprolegniomycetes</taxon>
        <taxon>Saprolegniales</taxon>
        <taxon>Verrucalvaceae</taxon>
        <taxon>Aphanomyces</taxon>
    </lineage>
</organism>